<dbReference type="SUPFAM" id="SSF57889">
    <property type="entry name" value="Cysteine-rich domain"/>
    <property type="match status" value="4"/>
</dbReference>
<sequence>MEGLKHFSHPHKLSFHQSLEDAQLVCTGCKFPCTGTPVYSCRPCNFFLHDQCFDAPRSMTHPAHPAHPLSLFPSPTYPSGSFICGSCDQIGSGLCYCCSVCEFDLHVRCAYHDPKLNSSSSTPPQKQIQLKSHPNHPVHQVPKPPYTGGLCTCDVCGTSCDPDGPLYHCGICGYDVHLECTDLAETVRRKDHKHTISLLHVNPYEVFECDVCREGIAQNHCMYYCSSGCDYGVHVKCVAAKVSVKPPMDEMAYEVEMLNLQNSTKLYQMAMNNQMMAASGIRYDRIGRYDQYDGPLYRCDVCDYDVDLECMDLTETVQREDHEHTVSLLHVNPFEAFRCDVCQGGIAQKHCMYVLFIGL</sequence>
<dbReference type="Proteomes" id="UP001172457">
    <property type="component" value="Chromosome 1"/>
</dbReference>
<dbReference type="Pfam" id="PF03107">
    <property type="entry name" value="C1_2"/>
    <property type="match status" value="4"/>
</dbReference>
<gene>
    <name evidence="4" type="ORF">OSB04_001483</name>
</gene>
<dbReference type="EMBL" id="JARYMX010000001">
    <property type="protein sequence ID" value="KAJ9565517.1"/>
    <property type="molecule type" value="Genomic_DNA"/>
</dbReference>
<comment type="caution">
    <text evidence="4">The sequence shown here is derived from an EMBL/GenBank/DDBJ whole genome shotgun (WGS) entry which is preliminary data.</text>
</comment>
<dbReference type="InterPro" id="IPR046349">
    <property type="entry name" value="C1-like_sf"/>
</dbReference>
<feature type="domain" description="DC1" evidence="3">
    <location>
        <begin position="191"/>
        <end position="238"/>
    </location>
</feature>
<evidence type="ECO:0000256" key="2">
    <source>
        <dbReference type="SAM" id="MobiDB-lite"/>
    </source>
</evidence>
<dbReference type="AlphaFoldDB" id="A0AA38WLG6"/>
<evidence type="ECO:0000313" key="4">
    <source>
        <dbReference type="EMBL" id="KAJ9565517.1"/>
    </source>
</evidence>
<dbReference type="PANTHER" id="PTHR46288">
    <property type="entry name" value="PHORBOL-ESTER/DAG-TYPE DOMAIN-CONTAINING PROTEIN"/>
    <property type="match status" value="1"/>
</dbReference>
<proteinExistence type="predicted"/>
<organism evidence="4 5">
    <name type="scientific">Centaurea solstitialis</name>
    <name type="common">yellow star-thistle</name>
    <dbReference type="NCBI Taxonomy" id="347529"/>
    <lineage>
        <taxon>Eukaryota</taxon>
        <taxon>Viridiplantae</taxon>
        <taxon>Streptophyta</taxon>
        <taxon>Embryophyta</taxon>
        <taxon>Tracheophyta</taxon>
        <taxon>Spermatophyta</taxon>
        <taxon>Magnoliopsida</taxon>
        <taxon>eudicotyledons</taxon>
        <taxon>Gunneridae</taxon>
        <taxon>Pentapetalae</taxon>
        <taxon>asterids</taxon>
        <taxon>campanulids</taxon>
        <taxon>Asterales</taxon>
        <taxon>Asteraceae</taxon>
        <taxon>Carduoideae</taxon>
        <taxon>Cardueae</taxon>
        <taxon>Centaureinae</taxon>
        <taxon>Centaurea</taxon>
    </lineage>
</organism>
<accession>A0AA38WLG6</accession>
<keyword evidence="5" id="KW-1185">Reference proteome</keyword>
<feature type="domain" description="DC1" evidence="3">
    <location>
        <begin position="63"/>
        <end position="110"/>
    </location>
</feature>
<keyword evidence="1" id="KW-0677">Repeat</keyword>
<evidence type="ECO:0000259" key="3">
    <source>
        <dbReference type="Pfam" id="PF03107"/>
    </source>
</evidence>
<reference evidence="4" key="1">
    <citation type="submission" date="2023-03" db="EMBL/GenBank/DDBJ databases">
        <title>Chromosome-scale reference genome and RAD-based genetic map of yellow starthistle (Centaurea solstitialis) reveal putative structural variation and QTLs associated with invader traits.</title>
        <authorList>
            <person name="Reatini B."/>
            <person name="Cang F.A."/>
            <person name="Jiang Q."/>
            <person name="Mckibben M.T.W."/>
            <person name="Barker M.S."/>
            <person name="Rieseberg L.H."/>
            <person name="Dlugosch K.M."/>
        </authorList>
    </citation>
    <scope>NUCLEOTIDE SEQUENCE</scope>
    <source>
        <strain evidence="4">CAN-66</strain>
        <tissue evidence="4">Leaf</tissue>
    </source>
</reference>
<feature type="region of interest" description="Disordered" evidence="2">
    <location>
        <begin position="116"/>
        <end position="136"/>
    </location>
</feature>
<dbReference type="PANTHER" id="PTHR46288:SF37">
    <property type="entry name" value="CHROMATIN REGULATOR PHD FAMILY"/>
    <property type="match status" value="1"/>
</dbReference>
<protein>
    <recommendedName>
        <fullName evidence="3">DC1 domain-containing protein</fullName>
    </recommendedName>
</protein>
<evidence type="ECO:0000256" key="1">
    <source>
        <dbReference type="ARBA" id="ARBA00022737"/>
    </source>
</evidence>
<dbReference type="InterPro" id="IPR004146">
    <property type="entry name" value="DC1"/>
</dbReference>
<feature type="domain" description="DC1" evidence="3">
    <location>
        <begin position="131"/>
        <end position="180"/>
    </location>
</feature>
<feature type="compositionally biased region" description="Polar residues" evidence="2">
    <location>
        <begin position="116"/>
        <end position="132"/>
    </location>
</feature>
<name>A0AA38WLG6_9ASTR</name>
<feature type="domain" description="DC1" evidence="3">
    <location>
        <begin position="7"/>
        <end position="52"/>
    </location>
</feature>
<evidence type="ECO:0000313" key="5">
    <source>
        <dbReference type="Proteomes" id="UP001172457"/>
    </source>
</evidence>